<evidence type="ECO:0000313" key="3">
    <source>
        <dbReference type="Proteomes" id="UP000538196"/>
    </source>
</evidence>
<dbReference type="EMBL" id="JACHVP010000003">
    <property type="protein sequence ID" value="MBB2968292.1"/>
    <property type="molecule type" value="Genomic_DNA"/>
</dbReference>
<sequence length="174" mass="18679">MSSSAPSEPADWRPLVAALANADTRRVFAEVELGRPLDEVGAGLSPSRRQRALDAATRAGLITIEEGTASIAVDRFTRALRNAPARPPRTGVDRFLDAEGRIDRYPSSAADRAELFRHIAGTVLAPGEVVDEARLGERLQRFGDDTAALRRHLVDSGLVGRTASGSSYSRTDAE</sequence>
<dbReference type="Proteomes" id="UP000538196">
    <property type="component" value="Unassembled WGS sequence"/>
</dbReference>
<dbReference type="RefSeq" id="WP_021764227.1">
    <property type="nucleotide sequence ID" value="NZ_JACHVP010000003.1"/>
</dbReference>
<gene>
    <name evidence="2" type="ORF">FHX33_003062</name>
</gene>
<reference evidence="2 3" key="1">
    <citation type="submission" date="2020-08" db="EMBL/GenBank/DDBJ databases">
        <title>Sequencing the genomes of 1000 actinobacteria strains.</title>
        <authorList>
            <person name="Klenk H.-P."/>
        </authorList>
    </citation>
    <scope>NUCLEOTIDE SEQUENCE [LARGE SCALE GENOMIC DNA]</scope>
    <source>
        <strain evidence="2 3">DSM 20146</strain>
    </source>
</reference>
<name>A0A7W4UY29_LEIAQ</name>
<keyword evidence="3" id="KW-1185">Reference proteome</keyword>
<evidence type="ECO:0000313" key="2">
    <source>
        <dbReference type="EMBL" id="MBB2968292.1"/>
    </source>
</evidence>
<organism evidence="2 3">
    <name type="scientific">Leifsonia aquatica</name>
    <name type="common">Corynebacterium aquaticum</name>
    <dbReference type="NCBI Taxonomy" id="144185"/>
    <lineage>
        <taxon>Bacteria</taxon>
        <taxon>Bacillati</taxon>
        <taxon>Actinomycetota</taxon>
        <taxon>Actinomycetes</taxon>
        <taxon>Micrococcales</taxon>
        <taxon>Microbacteriaceae</taxon>
        <taxon>Leifsonia</taxon>
    </lineage>
</organism>
<feature type="domain" description="DUF2087" evidence="1">
    <location>
        <begin position="101"/>
        <end position="170"/>
    </location>
</feature>
<accession>A0A7W4UY29</accession>
<evidence type="ECO:0000259" key="1">
    <source>
        <dbReference type="Pfam" id="PF09860"/>
    </source>
</evidence>
<dbReference type="Pfam" id="PF09860">
    <property type="entry name" value="DUF2087"/>
    <property type="match status" value="1"/>
</dbReference>
<protein>
    <recommendedName>
        <fullName evidence="1">DUF2087 domain-containing protein</fullName>
    </recommendedName>
</protein>
<dbReference type="AlphaFoldDB" id="A0A7W4UY29"/>
<dbReference type="InterPro" id="IPR018656">
    <property type="entry name" value="DUF2087"/>
</dbReference>
<comment type="caution">
    <text evidence="2">The sequence shown here is derived from an EMBL/GenBank/DDBJ whole genome shotgun (WGS) entry which is preliminary data.</text>
</comment>
<proteinExistence type="predicted"/>